<evidence type="ECO:0000313" key="3">
    <source>
        <dbReference type="EMBL" id="CUQ92494.1"/>
    </source>
</evidence>
<dbReference type="Proteomes" id="UP000095662">
    <property type="component" value="Unassembled WGS sequence"/>
</dbReference>
<evidence type="ECO:0000313" key="4">
    <source>
        <dbReference type="Proteomes" id="UP000095662"/>
    </source>
</evidence>
<feature type="domain" description="DUF4367" evidence="2">
    <location>
        <begin position="111"/>
        <end position="216"/>
    </location>
</feature>
<feature type="transmembrane region" description="Helical" evidence="1">
    <location>
        <begin position="59"/>
        <end position="79"/>
    </location>
</feature>
<organism evidence="3 4">
    <name type="scientific">[Eubacterium] siraeum</name>
    <dbReference type="NCBI Taxonomy" id="39492"/>
    <lineage>
        <taxon>Bacteria</taxon>
        <taxon>Bacillati</taxon>
        <taxon>Bacillota</taxon>
        <taxon>Clostridia</taxon>
        <taxon>Eubacteriales</taxon>
        <taxon>Oscillospiraceae</taxon>
        <taxon>Oscillospiraceae incertae sedis</taxon>
    </lineage>
</organism>
<dbReference type="STRING" id="39492.ERS852540_02538"/>
<name>A0A174ZYZ7_9FIRM</name>
<protein>
    <recommendedName>
        <fullName evidence="2">DUF4367 domain-containing protein</fullName>
    </recommendedName>
</protein>
<proteinExistence type="predicted"/>
<reference evidence="3 4" key="1">
    <citation type="submission" date="2015-09" db="EMBL/GenBank/DDBJ databases">
        <authorList>
            <consortium name="Pathogen Informatics"/>
        </authorList>
    </citation>
    <scope>NUCLEOTIDE SEQUENCE [LARGE SCALE GENOMIC DNA]</scope>
    <source>
        <strain evidence="3 4">2789STDY5834928</strain>
    </source>
</reference>
<keyword evidence="1" id="KW-1133">Transmembrane helix</keyword>
<dbReference type="Pfam" id="PF14285">
    <property type="entry name" value="DUF4367"/>
    <property type="match status" value="1"/>
</dbReference>
<sequence>MNNIEIALEETMYEMIFSDIPKTNYKIRRSFDRRMKKMIRSYIADNTLDKSVHKSKKRWRYIIIIAVTLVLTITAAAVVCYNNIALEKHDTFSLLHIEDTEKAPENIEQEYVITAGIDGYMRYTFYNSDGYMVEEYKDGDSQIIFSQMTFSHFNGTRINTETAEDAITAVDVNGITALYFENGMENMLVWNNDEYVFSFQANKLGKDELIALSESVKPKQ</sequence>
<dbReference type="EMBL" id="CZBY01000032">
    <property type="protein sequence ID" value="CUQ92494.1"/>
    <property type="molecule type" value="Genomic_DNA"/>
</dbReference>
<keyword evidence="1" id="KW-0472">Membrane</keyword>
<dbReference type="AlphaFoldDB" id="A0A174ZYZ7"/>
<gene>
    <name evidence="3" type="ORF">ERS852540_02538</name>
</gene>
<keyword evidence="1" id="KW-0812">Transmembrane</keyword>
<evidence type="ECO:0000256" key="1">
    <source>
        <dbReference type="SAM" id="Phobius"/>
    </source>
</evidence>
<evidence type="ECO:0000259" key="2">
    <source>
        <dbReference type="Pfam" id="PF14285"/>
    </source>
</evidence>
<dbReference type="InterPro" id="IPR025377">
    <property type="entry name" value="DUF4367"/>
</dbReference>
<accession>A0A174ZYZ7</accession>